<accession>A0A8H3F8Q7</accession>
<dbReference type="GO" id="GO:0010436">
    <property type="term" value="F:carotenoid dioxygenase activity"/>
    <property type="evidence" value="ECO:0007669"/>
    <property type="project" value="TreeGrafter"/>
</dbReference>
<dbReference type="Proteomes" id="UP000664534">
    <property type="component" value="Unassembled WGS sequence"/>
</dbReference>
<evidence type="ECO:0000256" key="6">
    <source>
        <dbReference type="SAM" id="Coils"/>
    </source>
</evidence>
<reference evidence="7" key="1">
    <citation type="submission" date="2021-03" db="EMBL/GenBank/DDBJ databases">
        <authorList>
            <person name="Tagirdzhanova G."/>
        </authorList>
    </citation>
    <scope>NUCLEOTIDE SEQUENCE</scope>
</reference>
<dbReference type="AlphaFoldDB" id="A0A8H3F8Q7"/>
<evidence type="ECO:0000256" key="5">
    <source>
        <dbReference type="PIRSR" id="PIRSR604294-1"/>
    </source>
</evidence>
<comment type="similarity">
    <text evidence="1">Belongs to the carotenoid oxygenase family.</text>
</comment>
<keyword evidence="8" id="KW-1185">Reference proteome</keyword>
<dbReference type="GO" id="GO:0046872">
    <property type="term" value="F:metal ion binding"/>
    <property type="evidence" value="ECO:0007669"/>
    <property type="project" value="UniProtKB-KW"/>
</dbReference>
<comment type="cofactor">
    <cofactor evidence="5">
        <name>Fe(2+)</name>
        <dbReference type="ChEBI" id="CHEBI:29033"/>
    </cofactor>
    <text evidence="5">Binds 1 Fe(2+) ion per subunit.</text>
</comment>
<feature type="binding site" evidence="5">
    <location>
        <position position="802"/>
    </location>
    <ligand>
        <name>Fe cation</name>
        <dbReference type="ChEBI" id="CHEBI:24875"/>
        <note>catalytic</note>
    </ligand>
</feature>
<keyword evidence="2 5" id="KW-0479">Metal-binding</keyword>
<proteinExistence type="inferred from homology"/>
<dbReference type="EMBL" id="CAJPDT010000020">
    <property type="protein sequence ID" value="CAF9918107.1"/>
    <property type="molecule type" value="Genomic_DNA"/>
</dbReference>
<dbReference type="Pfam" id="PF03055">
    <property type="entry name" value="RPE65"/>
    <property type="match status" value="1"/>
</dbReference>
<protein>
    <recommendedName>
        <fullName evidence="9">Carotenoid oxygenase</fullName>
    </recommendedName>
</protein>
<dbReference type="InterPro" id="IPR004294">
    <property type="entry name" value="Carotenoid_Oase"/>
</dbReference>
<feature type="binding site" evidence="5">
    <location>
        <position position="488"/>
    </location>
    <ligand>
        <name>Fe cation</name>
        <dbReference type="ChEBI" id="CHEBI:24875"/>
        <note>catalytic</note>
    </ligand>
</feature>
<evidence type="ECO:0008006" key="9">
    <source>
        <dbReference type="Google" id="ProtNLM"/>
    </source>
</evidence>
<name>A0A8H3F8Q7_9LECA</name>
<dbReference type="OrthoDB" id="1069523at2759"/>
<evidence type="ECO:0000256" key="2">
    <source>
        <dbReference type="ARBA" id="ARBA00022723"/>
    </source>
</evidence>
<keyword evidence="4 5" id="KW-0408">Iron</keyword>
<feature type="coiled-coil region" evidence="6">
    <location>
        <begin position="43"/>
        <end position="70"/>
    </location>
</feature>
<dbReference type="PANTHER" id="PTHR10543:SF89">
    <property type="entry name" value="CAROTENOID 9,10(9',10')-CLEAVAGE DIOXYGENASE 1"/>
    <property type="match status" value="1"/>
</dbReference>
<dbReference type="GO" id="GO:0016121">
    <property type="term" value="P:carotene catabolic process"/>
    <property type="evidence" value="ECO:0007669"/>
    <property type="project" value="TreeGrafter"/>
</dbReference>
<gene>
    <name evidence="7" type="ORF">IMSHALPRED_004212</name>
</gene>
<feature type="binding site" evidence="5">
    <location>
        <position position="428"/>
    </location>
    <ligand>
        <name>Fe cation</name>
        <dbReference type="ChEBI" id="CHEBI:24875"/>
        <note>catalytic</note>
    </ligand>
</feature>
<dbReference type="PANTHER" id="PTHR10543">
    <property type="entry name" value="BETA-CAROTENE DIOXYGENASE"/>
    <property type="match status" value="1"/>
</dbReference>
<evidence type="ECO:0000313" key="8">
    <source>
        <dbReference type="Proteomes" id="UP000664534"/>
    </source>
</evidence>
<comment type="caution">
    <text evidence="7">The sequence shown here is derived from an EMBL/GenBank/DDBJ whole genome shotgun (WGS) entry which is preliminary data.</text>
</comment>
<evidence type="ECO:0000256" key="4">
    <source>
        <dbReference type="ARBA" id="ARBA00023004"/>
    </source>
</evidence>
<keyword evidence="6" id="KW-0175">Coiled coil</keyword>
<sequence length="852" mass="95364">MKSFRQSVFAQQRAVDELSAQETANRKDLADVTIELQIISKDANKFTSEVDIASRNLAKMQETLNRLDRTRSTTPSILSTHRQQVVDTLKYLCCSMDKQKMWLHNSRDRKDIAMNLVFNLVTQQDAANSIEIAKNMRRDSSSMNGIALLTMVFLPGTFTSLKHYVGASTYQALSLQQLVQPWLSQTLETVYDRRAFTIDMSKADGIEKRRGHPYLSGNFAPIQTVLPLTPCSYTGTIPDDLAGGEYVRNGGNPVTNEALGRDAHWFDGDGMLSGVLFRRSEKTGEIQPEFANQYILTDVYITSKTSPRLKTPILPSIATLVNPLSTLVTIILRIFRTIALVILSHLPGSQQAIKKISVANTAFYYHDGRALATCESGPPMRIELPGLGTVGWYNGKSAEGERHHNQEAGPVFGGSGIFGWMREWATAHPRIDPNTKELILYHSTFVPPYINYSIVKSAYSLARGKDIQSSTHILNRPVPGIASAKMMHDFGVSKTHTIIMDLPLSLDPLNLAKNKPVVAYDPTSRSRFGVFPRYQPQDIRWFETNPCCIFHTANSWNSITKRGSSCFDMESVNMLCCRLTSAALVFSAGHLAAPQPVYNIPADQQEEEQCRLYYYQFELSNNTSENTIVHQWALAAIPFEFPTLRDSLCMSAAKYIYGCSVTGTTFGASLGRAVKINSLVKMDVETLIAKGKRDPPTPIRGCVDRRDINTIAASHDTNDPIKVFMMPEGWYTQEARFVPRANNTSEDDGWLLAYVFDESSQLSADGEPKTEAKSELWIIDAKNMTDVVAKIRLPQRVPYGLHGNWISEQEIQGQRPIERLRSTPSAKAVTNDMSFGWRTWMASRRALEAFLE</sequence>
<keyword evidence="3" id="KW-0560">Oxidoreductase</keyword>
<feature type="binding site" evidence="5">
    <location>
        <position position="551"/>
    </location>
    <ligand>
        <name>Fe cation</name>
        <dbReference type="ChEBI" id="CHEBI:24875"/>
        <note>catalytic</note>
    </ligand>
</feature>
<organism evidence="7 8">
    <name type="scientific">Imshaugia aleurites</name>
    <dbReference type="NCBI Taxonomy" id="172621"/>
    <lineage>
        <taxon>Eukaryota</taxon>
        <taxon>Fungi</taxon>
        <taxon>Dikarya</taxon>
        <taxon>Ascomycota</taxon>
        <taxon>Pezizomycotina</taxon>
        <taxon>Lecanoromycetes</taxon>
        <taxon>OSLEUM clade</taxon>
        <taxon>Lecanoromycetidae</taxon>
        <taxon>Lecanorales</taxon>
        <taxon>Lecanorineae</taxon>
        <taxon>Parmeliaceae</taxon>
        <taxon>Imshaugia</taxon>
    </lineage>
</organism>
<evidence type="ECO:0000256" key="1">
    <source>
        <dbReference type="ARBA" id="ARBA00006787"/>
    </source>
</evidence>
<evidence type="ECO:0000313" key="7">
    <source>
        <dbReference type="EMBL" id="CAF9918107.1"/>
    </source>
</evidence>
<evidence type="ECO:0000256" key="3">
    <source>
        <dbReference type="ARBA" id="ARBA00023002"/>
    </source>
</evidence>